<dbReference type="SUPFAM" id="SSF53474">
    <property type="entry name" value="alpha/beta-Hydrolases"/>
    <property type="match status" value="1"/>
</dbReference>
<comment type="caution">
    <text evidence="3">The sequence shown here is derived from an EMBL/GenBank/DDBJ whole genome shotgun (WGS) entry which is preliminary data.</text>
</comment>
<dbReference type="Pfam" id="PF07819">
    <property type="entry name" value="PGAP1"/>
    <property type="match status" value="1"/>
</dbReference>
<feature type="region of interest" description="Disordered" evidence="1">
    <location>
        <begin position="1"/>
        <end position="22"/>
    </location>
</feature>
<gene>
    <name evidence="3" type="ORF">J2W50_004903</name>
</gene>
<feature type="compositionally biased region" description="Polar residues" evidence="1">
    <location>
        <begin position="1"/>
        <end position="12"/>
    </location>
</feature>
<dbReference type="InterPro" id="IPR029058">
    <property type="entry name" value="AB_hydrolase_fold"/>
</dbReference>
<dbReference type="RefSeq" id="WP_102664342.1">
    <property type="nucleotide sequence ID" value="NZ_JAVDSJ010000008.1"/>
</dbReference>
<feature type="domain" description="GPI inositol-deacylase PGAP1-like alpha/beta" evidence="2">
    <location>
        <begin position="233"/>
        <end position="296"/>
    </location>
</feature>
<keyword evidence="4" id="KW-1185">Reference proteome</keyword>
<name>A0ABU1PLE8_9BURK</name>
<organism evidence="3 4">
    <name type="scientific">Herbaspirillum frisingense</name>
    <dbReference type="NCBI Taxonomy" id="92645"/>
    <lineage>
        <taxon>Bacteria</taxon>
        <taxon>Pseudomonadati</taxon>
        <taxon>Pseudomonadota</taxon>
        <taxon>Betaproteobacteria</taxon>
        <taxon>Burkholderiales</taxon>
        <taxon>Oxalobacteraceae</taxon>
        <taxon>Herbaspirillum</taxon>
    </lineage>
</organism>
<evidence type="ECO:0000313" key="3">
    <source>
        <dbReference type="EMBL" id="MDR6586672.1"/>
    </source>
</evidence>
<proteinExistence type="predicted"/>
<dbReference type="Proteomes" id="UP001260715">
    <property type="component" value="Unassembled WGS sequence"/>
</dbReference>
<evidence type="ECO:0000256" key="1">
    <source>
        <dbReference type="SAM" id="MobiDB-lite"/>
    </source>
</evidence>
<accession>A0ABU1PLE8</accession>
<reference evidence="3 4" key="1">
    <citation type="submission" date="2023-07" db="EMBL/GenBank/DDBJ databases">
        <title>Sorghum-associated microbial communities from plants grown in Nebraska, USA.</title>
        <authorList>
            <person name="Schachtman D."/>
        </authorList>
    </citation>
    <scope>NUCLEOTIDE SEQUENCE [LARGE SCALE GENOMIC DNA]</scope>
    <source>
        <strain evidence="3 4">596</strain>
    </source>
</reference>
<dbReference type="EMBL" id="JAVDSJ010000008">
    <property type="protein sequence ID" value="MDR6586672.1"/>
    <property type="molecule type" value="Genomic_DNA"/>
</dbReference>
<dbReference type="InterPro" id="IPR012908">
    <property type="entry name" value="PGAP1-ab_dom-like"/>
</dbReference>
<sequence length="581" mass="64218">MNQTVKQANNPEPTRLVGTSWDDQGNDVAQSVLTGKSMKVRALCLTSPDAVLPIVFVPGIMGTRLKVKGRDKGAAWFPPEGKWDAVILLLRSLVRTAADRQRLLNPDKTEVDDEGPAYPDDACKSLLAIAPGKTDAERARWRGWGQLHGDSYEKILAFLEKSMATIFDPISQGQTLTPHWQELVMNRQDATKLGAQKPFVPLQEQQLRDAAELLYPVHAVGYNWLQSNKVSAERLAAEIERITAYYRSKGKACEQVILITHSMGGLVARACAQLPGMDQRILGVLHGVMPALGAPATYKRIRAGFEGAAQVILGRNGADCTAVMANAAGPLELLPTDQYRTWTNRGERHWLRVSYVGMGQRGVQEEMESFLGEGDPYANIYLNNTADWWKLVREDLIDPAGREDRAKAMREGKLAPSSVPDKGDFDKYVDNMLIAMELHQTILNKYHATTYAYYAADPEKPSWNEVLWKSTRSTPSKPESAVLELDDLNGTVELSFAHKYRVSFSIQDGTGPGDGTVPAESGAAPKTHSIQIFKHEGKSKMHDSYEHQFSYNAAISQAVSLYSIISMVTNSPSVKSLMEKT</sequence>
<dbReference type="Gene3D" id="3.40.50.1820">
    <property type="entry name" value="alpha/beta hydrolase"/>
    <property type="match status" value="1"/>
</dbReference>
<evidence type="ECO:0000313" key="4">
    <source>
        <dbReference type="Proteomes" id="UP001260715"/>
    </source>
</evidence>
<protein>
    <submittedName>
        <fullName evidence="3">Pimeloyl-ACP methyl ester carboxylesterase</fullName>
    </submittedName>
</protein>
<evidence type="ECO:0000259" key="2">
    <source>
        <dbReference type="Pfam" id="PF07819"/>
    </source>
</evidence>